<dbReference type="PANTHER" id="PTHR15608">
    <property type="entry name" value="SPLICING FACTOR U2AF-ASSOCIATED PROTEIN 2"/>
    <property type="match status" value="1"/>
</dbReference>
<comment type="similarity">
    <text evidence="1">Belongs to the HTATSF1 family.</text>
</comment>
<sequence length="244" mass="28338">MNQPSAIYLNVESVELALNVLDGYDVRGNKIKVERAEFQMRGEYNPALKPRVRKHEKEKMKKIQEKLFDWRPERMRGERGKHEKVVIIKNFFDPSLFDREVHLIIDYQNDIRDECNKCGTVRKVIVYDRHPEGVVQVTMADPDEADLVIKLMNGRFFGERKLTAETWDGKTKYKIDESETDKTERVQKWESFLETGEEAKKDITTDEVKSTETETISSSSTEGPVAEEQQQSESDNVEAEIESS</sequence>
<dbReference type="GO" id="GO:0003723">
    <property type="term" value="F:RNA binding"/>
    <property type="evidence" value="ECO:0007669"/>
    <property type="project" value="UniProtKB-KW"/>
</dbReference>
<feature type="compositionally biased region" description="Basic and acidic residues" evidence="6">
    <location>
        <begin position="197"/>
        <end position="212"/>
    </location>
</feature>
<feature type="compositionally biased region" description="Acidic residues" evidence="6">
    <location>
        <begin position="235"/>
        <end position="244"/>
    </location>
</feature>
<reference evidence="8" key="1">
    <citation type="submission" date="2022-01" db="EMBL/GenBank/DDBJ databases">
        <authorList>
            <person name="King R."/>
        </authorList>
    </citation>
    <scope>NUCLEOTIDE SEQUENCE</scope>
</reference>
<gene>
    <name evidence="8" type="ORF">CHIRRI_LOCUS3093</name>
</gene>
<dbReference type="PANTHER" id="PTHR15608:SF0">
    <property type="entry name" value="HIV TAT-SPECIFIC FACTOR 1"/>
    <property type="match status" value="1"/>
</dbReference>
<dbReference type="GO" id="GO:0005686">
    <property type="term" value="C:U2 snRNP"/>
    <property type="evidence" value="ECO:0007669"/>
    <property type="project" value="TreeGrafter"/>
</dbReference>
<dbReference type="Proteomes" id="UP001153620">
    <property type="component" value="Chromosome 1"/>
</dbReference>
<reference evidence="8" key="2">
    <citation type="submission" date="2022-10" db="EMBL/GenBank/DDBJ databases">
        <authorList>
            <consortium name="ENA_rothamsted_submissions"/>
            <consortium name="culmorum"/>
            <person name="King R."/>
        </authorList>
    </citation>
    <scope>NUCLEOTIDE SEQUENCE</scope>
</reference>
<feature type="domain" description="RRM" evidence="7">
    <location>
        <begin position="108"/>
        <end position="162"/>
    </location>
</feature>
<dbReference type="Gene3D" id="3.30.70.330">
    <property type="match status" value="1"/>
</dbReference>
<dbReference type="AlphaFoldDB" id="A0A9N9RKY1"/>
<keyword evidence="9" id="KW-1185">Reference proteome</keyword>
<dbReference type="GO" id="GO:0005684">
    <property type="term" value="C:U2-type spliceosomal complex"/>
    <property type="evidence" value="ECO:0007669"/>
    <property type="project" value="TreeGrafter"/>
</dbReference>
<dbReference type="CDD" id="cd12282">
    <property type="entry name" value="RRM2_TatSF1_like"/>
    <property type="match status" value="1"/>
</dbReference>
<evidence type="ECO:0000256" key="6">
    <source>
        <dbReference type="SAM" id="MobiDB-lite"/>
    </source>
</evidence>
<dbReference type="OrthoDB" id="10258585at2759"/>
<feature type="region of interest" description="Disordered" evidence="6">
    <location>
        <begin position="196"/>
        <end position="244"/>
    </location>
</feature>
<dbReference type="InterPro" id="IPR035979">
    <property type="entry name" value="RBD_domain_sf"/>
</dbReference>
<dbReference type="InterPro" id="IPR012677">
    <property type="entry name" value="Nucleotide-bd_a/b_plait_sf"/>
</dbReference>
<accession>A0A9N9RKY1</accession>
<keyword evidence="5" id="KW-0508">mRNA splicing</keyword>
<dbReference type="SUPFAM" id="SSF54928">
    <property type="entry name" value="RNA-binding domain, RBD"/>
    <property type="match status" value="1"/>
</dbReference>
<dbReference type="Pfam" id="PF00076">
    <property type="entry name" value="RRM_1"/>
    <property type="match status" value="1"/>
</dbReference>
<keyword evidence="4" id="KW-0694">RNA-binding</keyword>
<evidence type="ECO:0000313" key="9">
    <source>
        <dbReference type="Proteomes" id="UP001153620"/>
    </source>
</evidence>
<evidence type="ECO:0000256" key="1">
    <source>
        <dbReference type="ARBA" id="ARBA00007747"/>
    </source>
</evidence>
<dbReference type="GO" id="GO:0000398">
    <property type="term" value="P:mRNA splicing, via spliceosome"/>
    <property type="evidence" value="ECO:0007669"/>
    <property type="project" value="UniProtKB-ARBA"/>
</dbReference>
<keyword evidence="3" id="KW-0677">Repeat</keyword>
<evidence type="ECO:0000313" key="8">
    <source>
        <dbReference type="EMBL" id="CAG9800142.1"/>
    </source>
</evidence>
<dbReference type="InterPro" id="IPR000504">
    <property type="entry name" value="RRM_dom"/>
</dbReference>
<dbReference type="InterPro" id="IPR034393">
    <property type="entry name" value="TatSF1-like"/>
</dbReference>
<dbReference type="EMBL" id="OU895877">
    <property type="protein sequence ID" value="CAG9800142.1"/>
    <property type="molecule type" value="Genomic_DNA"/>
</dbReference>
<evidence type="ECO:0000256" key="3">
    <source>
        <dbReference type="ARBA" id="ARBA00022737"/>
    </source>
</evidence>
<organism evidence="8 9">
    <name type="scientific">Chironomus riparius</name>
    <dbReference type="NCBI Taxonomy" id="315576"/>
    <lineage>
        <taxon>Eukaryota</taxon>
        <taxon>Metazoa</taxon>
        <taxon>Ecdysozoa</taxon>
        <taxon>Arthropoda</taxon>
        <taxon>Hexapoda</taxon>
        <taxon>Insecta</taxon>
        <taxon>Pterygota</taxon>
        <taxon>Neoptera</taxon>
        <taxon>Endopterygota</taxon>
        <taxon>Diptera</taxon>
        <taxon>Nematocera</taxon>
        <taxon>Chironomoidea</taxon>
        <taxon>Chironomidae</taxon>
        <taxon>Chironominae</taxon>
        <taxon>Chironomus</taxon>
    </lineage>
</organism>
<name>A0A9N9RKY1_9DIPT</name>
<evidence type="ECO:0000259" key="7">
    <source>
        <dbReference type="Pfam" id="PF00076"/>
    </source>
</evidence>
<evidence type="ECO:0000256" key="4">
    <source>
        <dbReference type="ARBA" id="ARBA00022884"/>
    </source>
</evidence>
<keyword evidence="2" id="KW-0507">mRNA processing</keyword>
<protein>
    <recommendedName>
        <fullName evidence="7">RRM domain-containing protein</fullName>
    </recommendedName>
</protein>
<evidence type="ECO:0000256" key="5">
    <source>
        <dbReference type="ARBA" id="ARBA00023187"/>
    </source>
</evidence>
<proteinExistence type="inferred from homology"/>
<evidence type="ECO:0000256" key="2">
    <source>
        <dbReference type="ARBA" id="ARBA00022664"/>
    </source>
</evidence>
<feature type="compositionally biased region" description="Low complexity" evidence="6">
    <location>
        <begin position="213"/>
        <end position="222"/>
    </location>
</feature>
<dbReference type="FunFam" id="3.30.70.330:FF:000105">
    <property type="entry name" value="HIV Tat-specific factor 1 homolog"/>
    <property type="match status" value="1"/>
</dbReference>